<keyword evidence="3" id="KW-1185">Reference proteome</keyword>
<sequence length="233" mass="26358">SKKRLPEELTELLDVAIYTFACQAGLRAGHKVRGNPVLEGVSAFFGQLIETANEDTKKQLKDISPGRLGGWQPGEAPSPQLLTLVSSRIKLMKSKQLIREDDNPVVPSLLVDRLEWFDEEEERVRTKTLARCWRCQSRCRFCSRRRHDFPKFGHFRPDLASPFLDVLEMMLEGADDNGNDHDDDDDSDHHSNDGNSGDGVECSDNSEDYTNLMSDVDFPVDDEDEQDANSEND</sequence>
<comment type="caution">
    <text evidence="2">The sequence shown here is derived from an EMBL/GenBank/DDBJ whole genome shotgun (WGS) entry which is preliminary data.</text>
</comment>
<dbReference type="Proteomes" id="UP001159428">
    <property type="component" value="Unassembled WGS sequence"/>
</dbReference>
<name>A0AAU9W8Q4_9CNID</name>
<gene>
    <name evidence="2" type="ORF">PMEA_00034715</name>
</gene>
<accession>A0AAU9W8Q4</accession>
<feature type="non-terminal residue" evidence="2">
    <location>
        <position position="1"/>
    </location>
</feature>
<reference evidence="2 3" key="1">
    <citation type="submission" date="2022-05" db="EMBL/GenBank/DDBJ databases">
        <authorList>
            <consortium name="Genoscope - CEA"/>
            <person name="William W."/>
        </authorList>
    </citation>
    <scope>NUCLEOTIDE SEQUENCE [LARGE SCALE GENOMIC DNA]</scope>
</reference>
<feature type="region of interest" description="Disordered" evidence="1">
    <location>
        <begin position="174"/>
        <end position="233"/>
    </location>
</feature>
<protein>
    <submittedName>
        <fullName evidence="2">Uncharacterized protein</fullName>
    </submittedName>
</protein>
<dbReference type="EMBL" id="CALNXJ010000009">
    <property type="protein sequence ID" value="CAH3103234.1"/>
    <property type="molecule type" value="Genomic_DNA"/>
</dbReference>
<evidence type="ECO:0000313" key="3">
    <source>
        <dbReference type="Proteomes" id="UP001159428"/>
    </source>
</evidence>
<evidence type="ECO:0000313" key="2">
    <source>
        <dbReference type="EMBL" id="CAH3103234.1"/>
    </source>
</evidence>
<organism evidence="2 3">
    <name type="scientific">Pocillopora meandrina</name>
    <dbReference type="NCBI Taxonomy" id="46732"/>
    <lineage>
        <taxon>Eukaryota</taxon>
        <taxon>Metazoa</taxon>
        <taxon>Cnidaria</taxon>
        <taxon>Anthozoa</taxon>
        <taxon>Hexacorallia</taxon>
        <taxon>Scleractinia</taxon>
        <taxon>Astrocoeniina</taxon>
        <taxon>Pocilloporidae</taxon>
        <taxon>Pocillopora</taxon>
    </lineage>
</organism>
<feature type="compositionally biased region" description="Acidic residues" evidence="1">
    <location>
        <begin position="218"/>
        <end position="233"/>
    </location>
</feature>
<dbReference type="AlphaFoldDB" id="A0AAU9W8Q4"/>
<evidence type="ECO:0000256" key="1">
    <source>
        <dbReference type="SAM" id="MobiDB-lite"/>
    </source>
</evidence>
<proteinExistence type="predicted"/>
<feature type="compositionally biased region" description="Acidic residues" evidence="1">
    <location>
        <begin position="174"/>
        <end position="186"/>
    </location>
</feature>
<feature type="non-terminal residue" evidence="2">
    <location>
        <position position="233"/>
    </location>
</feature>